<gene>
    <name evidence="4" type="ORF">BLNAU_8814</name>
</gene>
<dbReference type="Gene3D" id="1.25.40.90">
    <property type="match status" value="1"/>
</dbReference>
<keyword evidence="5" id="KW-1185">Reference proteome</keyword>
<keyword evidence="1" id="KW-0175">Coiled coil</keyword>
<dbReference type="InterPro" id="IPR035979">
    <property type="entry name" value="RBD_domain_sf"/>
</dbReference>
<comment type="caution">
    <text evidence="4">The sequence shown here is derived from an EMBL/GenBank/DDBJ whole genome shotgun (WGS) entry which is preliminary data.</text>
</comment>
<feature type="domain" description="CID" evidence="3">
    <location>
        <begin position="2"/>
        <end position="137"/>
    </location>
</feature>
<protein>
    <recommendedName>
        <fullName evidence="3">CID domain-containing protein</fullName>
    </recommendedName>
</protein>
<dbReference type="InterPro" id="IPR006569">
    <property type="entry name" value="CID_dom"/>
</dbReference>
<reference evidence="4 5" key="1">
    <citation type="journal article" date="2022" name="bioRxiv">
        <title>Genomics of Preaxostyla Flagellates Illuminates Evolutionary Transitions and the Path Towards Mitochondrial Loss.</title>
        <authorList>
            <person name="Novak L.V.F."/>
            <person name="Treitli S.C."/>
            <person name="Pyrih J."/>
            <person name="Halakuc P."/>
            <person name="Pipaliya S.V."/>
            <person name="Vacek V."/>
            <person name="Brzon O."/>
            <person name="Soukal P."/>
            <person name="Eme L."/>
            <person name="Dacks J.B."/>
            <person name="Karnkowska A."/>
            <person name="Elias M."/>
            <person name="Hampl V."/>
        </authorList>
    </citation>
    <scope>NUCLEOTIDE SEQUENCE [LARGE SCALE GENOMIC DNA]</scope>
    <source>
        <strain evidence="4">NAU3</strain>
        <tissue evidence="4">Gut</tissue>
    </source>
</reference>
<accession>A0ABQ9XXN9</accession>
<dbReference type="InterPro" id="IPR008942">
    <property type="entry name" value="ENTH_VHS"/>
</dbReference>
<feature type="compositionally biased region" description="Polar residues" evidence="2">
    <location>
        <begin position="174"/>
        <end position="184"/>
    </location>
</feature>
<evidence type="ECO:0000256" key="1">
    <source>
        <dbReference type="SAM" id="Coils"/>
    </source>
</evidence>
<evidence type="ECO:0000313" key="5">
    <source>
        <dbReference type="Proteomes" id="UP001281761"/>
    </source>
</evidence>
<evidence type="ECO:0000256" key="2">
    <source>
        <dbReference type="SAM" id="MobiDB-lite"/>
    </source>
</evidence>
<dbReference type="PROSITE" id="PS51391">
    <property type="entry name" value="CID"/>
    <property type="match status" value="1"/>
</dbReference>
<evidence type="ECO:0000259" key="3">
    <source>
        <dbReference type="PROSITE" id="PS51391"/>
    </source>
</evidence>
<feature type="compositionally biased region" description="Polar residues" evidence="2">
    <location>
        <begin position="147"/>
        <end position="158"/>
    </location>
</feature>
<feature type="region of interest" description="Disordered" evidence="2">
    <location>
        <begin position="137"/>
        <end position="158"/>
    </location>
</feature>
<dbReference type="SUPFAM" id="SSF54928">
    <property type="entry name" value="RNA-binding domain, RBD"/>
    <property type="match status" value="1"/>
</dbReference>
<dbReference type="EMBL" id="JARBJD010000058">
    <property type="protein sequence ID" value="KAK2956250.1"/>
    <property type="molecule type" value="Genomic_DNA"/>
</dbReference>
<dbReference type="Proteomes" id="UP001281761">
    <property type="component" value="Unassembled WGS sequence"/>
</dbReference>
<organism evidence="4 5">
    <name type="scientific">Blattamonas nauphoetae</name>
    <dbReference type="NCBI Taxonomy" id="2049346"/>
    <lineage>
        <taxon>Eukaryota</taxon>
        <taxon>Metamonada</taxon>
        <taxon>Preaxostyla</taxon>
        <taxon>Oxymonadida</taxon>
        <taxon>Blattamonas</taxon>
    </lineage>
</organism>
<proteinExistence type="predicted"/>
<evidence type="ECO:0000313" key="4">
    <source>
        <dbReference type="EMBL" id="KAK2956250.1"/>
    </source>
</evidence>
<sequence>MTDLDKEANFKSTFINIVSKPKLKEKDVPEIVHLAFELLPNTSIVASTIEEALLSDQHPLMAHLHAFYILDALCRHSTNGPLFVDAFDTRIVTVLKAALGQPNAIKEKFHKIFLYWKKYNLFPNKIDSLLQLLDPNHQHRSHHQETRSAPTHSEQGGRAQNLSTEALLSLYKQQSGQLAPQNDNSSSASTSTSFVETPPTRVPTYGSESNDNEKGEKRMKTDDEIPRDPQIVADPRQDRLTLLGEYSNLDEIITVRNRLKQELETLRQNAQMEMARAPVQQPYPQTVPPYGMSAGRAAFFPAQPGVAYPQFQPNRMPYYPMQGQRPMVAPGNLNMRPAPGPFVPPMGMQGMPRMQGMGMTPSQMLGAPTMPYMSQPVSKEEEEREITERRARDEMIEKYKSDFEPYQAEVFRFGPVSVHKDEVIIKSRTIWLGGADSRSLTNGVRAMLSTYGRVEDVQIHENAHAGFALMGSRYAAERVYELNTITVDDWVG</sequence>
<name>A0ABQ9XXN9_9EUKA</name>
<feature type="region of interest" description="Disordered" evidence="2">
    <location>
        <begin position="174"/>
        <end position="229"/>
    </location>
</feature>
<dbReference type="Pfam" id="PF04818">
    <property type="entry name" value="CID"/>
    <property type="match status" value="1"/>
</dbReference>
<feature type="coiled-coil region" evidence="1">
    <location>
        <begin position="249"/>
        <end position="276"/>
    </location>
</feature>
<feature type="compositionally biased region" description="Basic and acidic residues" evidence="2">
    <location>
        <begin position="211"/>
        <end position="227"/>
    </location>
</feature>